<name>A0ABX1Y7X0_9BACL</name>
<gene>
    <name evidence="2" type="ORF">GC098_37735</name>
</gene>
<evidence type="ECO:0000256" key="1">
    <source>
        <dbReference type="SAM" id="SignalP"/>
    </source>
</evidence>
<feature type="chain" id="PRO_5045500536" evidence="1">
    <location>
        <begin position="22"/>
        <end position="121"/>
    </location>
</feature>
<accession>A0ABX1Y7X0</accession>
<dbReference type="PROSITE" id="PS51257">
    <property type="entry name" value="PROKAR_LIPOPROTEIN"/>
    <property type="match status" value="1"/>
</dbReference>
<evidence type="ECO:0000313" key="2">
    <source>
        <dbReference type="EMBL" id="NOU77038.1"/>
    </source>
</evidence>
<dbReference type="Proteomes" id="UP000616779">
    <property type="component" value="Unassembled WGS sequence"/>
</dbReference>
<reference evidence="2 3" key="1">
    <citation type="submission" date="2019-10" db="EMBL/GenBank/DDBJ databases">
        <title>Description of Paenibacillus terrestris sp. nov.</title>
        <authorList>
            <person name="Carlier A."/>
            <person name="Qi S."/>
        </authorList>
    </citation>
    <scope>NUCLEOTIDE SEQUENCE [LARGE SCALE GENOMIC DNA]</scope>
    <source>
        <strain evidence="2 3">LMG 31458</strain>
    </source>
</reference>
<proteinExistence type="predicted"/>
<organism evidence="2 3">
    <name type="scientific">Paenibacillus phytorum</name>
    <dbReference type="NCBI Taxonomy" id="2654977"/>
    <lineage>
        <taxon>Bacteria</taxon>
        <taxon>Bacillati</taxon>
        <taxon>Bacillota</taxon>
        <taxon>Bacilli</taxon>
        <taxon>Bacillales</taxon>
        <taxon>Paenibacillaceae</taxon>
        <taxon>Paenibacillus</taxon>
    </lineage>
</organism>
<dbReference type="Pfam" id="PF11518">
    <property type="entry name" value="DUF3221"/>
    <property type="match status" value="1"/>
</dbReference>
<evidence type="ECO:0000313" key="3">
    <source>
        <dbReference type="Proteomes" id="UP000616779"/>
    </source>
</evidence>
<comment type="caution">
    <text evidence="2">The sequence shown here is derived from an EMBL/GenBank/DDBJ whole genome shotgun (WGS) entry which is preliminary data.</text>
</comment>
<sequence>MKILKKLVLGVALTLAVCVFSGCSASSEAEKGNYIIAKEEQRILVAKQISKKDAESKTFATLKKSNIELVYYIVEDSQLYNELRVGEKVNVTPKTNDKGEYIVMQSDPPQIVAGEIERQKD</sequence>
<dbReference type="InterPro" id="IPR021598">
    <property type="entry name" value="DUF3221"/>
</dbReference>
<protein>
    <submittedName>
        <fullName evidence="2">DUF3221 domain-containing protein</fullName>
    </submittedName>
</protein>
<dbReference type="EMBL" id="WHOA01000256">
    <property type="protein sequence ID" value="NOU77038.1"/>
    <property type="molecule type" value="Genomic_DNA"/>
</dbReference>
<keyword evidence="3" id="KW-1185">Reference proteome</keyword>
<keyword evidence="1" id="KW-0732">Signal</keyword>
<feature type="signal peptide" evidence="1">
    <location>
        <begin position="1"/>
        <end position="21"/>
    </location>
</feature>